<feature type="signal peptide" evidence="6">
    <location>
        <begin position="1"/>
        <end position="16"/>
    </location>
</feature>
<dbReference type="Proteomes" id="UP000019804">
    <property type="component" value="Unassembled WGS sequence"/>
</dbReference>
<keyword evidence="6" id="KW-0732">Signal</keyword>
<dbReference type="Gene3D" id="3.40.50.1820">
    <property type="entry name" value="alpha/beta hydrolase"/>
    <property type="match status" value="1"/>
</dbReference>
<dbReference type="SUPFAM" id="SSF53474">
    <property type="entry name" value="alpha/beta-Hydrolases"/>
    <property type="match status" value="1"/>
</dbReference>
<keyword evidence="8" id="KW-1185">Reference proteome</keyword>
<evidence type="ECO:0000313" key="8">
    <source>
        <dbReference type="Proteomes" id="UP000019804"/>
    </source>
</evidence>
<protein>
    <recommendedName>
        <fullName evidence="6">Carboxypeptidase</fullName>
        <ecNumber evidence="6">3.4.16.-</ecNumber>
    </recommendedName>
</protein>
<feature type="chain" id="PRO_5006511595" description="Carboxypeptidase" evidence="6">
    <location>
        <begin position="17"/>
        <end position="484"/>
    </location>
</feature>
<sequence length="484" mass="53433">MFLFWFTLLLSITISASPTNTAIISSRLSYTQKHGTNYTVFTHAPTGAILEFVNNSGICETTPNVNQYSGYLSVGEGLNMFFWFFESRHTPAKAPLAAWFNGGPGCSSMIGLFQENGPCHFPLHGDTDNPVLNPYSFNEVANMLYIDQPVGVGFSYADDGNGENGGNVNSTDSAAGYVWVFLQAFFEAFHGYEGRNVAIFTESYGGHYGPSFASHIKAQNELIRNGALKGEVINLVALGINNAWIDTAIQEKSYIDFAFNNTYRSLISESQRDNYLSVYEEICLPAVTNCMETETDEPCRFANRICSSRIEGPISRAADFNVYDIRKPRNDDEPPSTYMSYLNREDVRRKIGARGSTFRECAGGVTLDFGKTGDNAKTLLPTLSQLIESGLQVLLWAGDADWICNWIGNLDVANAVAFNGAEEFRGKELVPYSVDGVEKGRVKSVGGFTFMRVFGAGHEVPYYQPETSLQVFRQVLEGKGVYST</sequence>
<dbReference type="Pfam" id="PF00450">
    <property type="entry name" value="Peptidase_S10"/>
    <property type="match status" value="1"/>
</dbReference>
<dbReference type="OrthoDB" id="443318at2759"/>
<dbReference type="STRING" id="1388766.A0A017SCQ8"/>
<keyword evidence="5" id="KW-0325">Glycoprotein</keyword>
<dbReference type="HOGENOM" id="CLU_008523_10_3_1"/>
<keyword evidence="3 6" id="KW-0645">Protease</keyword>
<proteinExistence type="inferred from homology"/>
<comment type="similarity">
    <text evidence="1 6">Belongs to the peptidase S10 family.</text>
</comment>
<evidence type="ECO:0000256" key="6">
    <source>
        <dbReference type="RuleBase" id="RU361156"/>
    </source>
</evidence>
<evidence type="ECO:0000256" key="2">
    <source>
        <dbReference type="ARBA" id="ARBA00022645"/>
    </source>
</evidence>
<reference evidence="8" key="1">
    <citation type="journal article" date="2014" name="Nat. Commun.">
        <title>Genomic adaptations of the halophilic Dead Sea filamentous fungus Eurotium rubrum.</title>
        <authorList>
            <person name="Kis-Papo T."/>
            <person name="Weig A.R."/>
            <person name="Riley R."/>
            <person name="Persoh D."/>
            <person name="Salamov A."/>
            <person name="Sun H."/>
            <person name="Lipzen A."/>
            <person name="Wasser S.P."/>
            <person name="Rambold G."/>
            <person name="Grigoriev I.V."/>
            <person name="Nevo E."/>
        </authorList>
    </citation>
    <scope>NUCLEOTIDE SEQUENCE [LARGE SCALE GENOMIC DNA]</scope>
    <source>
        <strain evidence="8">CBS 135680</strain>
    </source>
</reference>
<evidence type="ECO:0000256" key="5">
    <source>
        <dbReference type="ARBA" id="ARBA00023180"/>
    </source>
</evidence>
<dbReference type="EMBL" id="KK088428">
    <property type="protein sequence ID" value="EYE94000.1"/>
    <property type="molecule type" value="Genomic_DNA"/>
</dbReference>
<gene>
    <name evidence="7" type="ORF">EURHEDRAFT_378636</name>
</gene>
<dbReference type="GO" id="GO:0004185">
    <property type="term" value="F:serine-type carboxypeptidase activity"/>
    <property type="evidence" value="ECO:0007669"/>
    <property type="project" value="UniProtKB-UniRule"/>
</dbReference>
<dbReference type="PANTHER" id="PTHR11802:SF453">
    <property type="entry name" value="S1, PUTATIVE-RELATED"/>
    <property type="match status" value="1"/>
</dbReference>
<dbReference type="EC" id="3.4.16.-" evidence="6"/>
<name>A0A017SCQ8_ASPRC</name>
<dbReference type="RefSeq" id="XP_040637688.1">
    <property type="nucleotide sequence ID" value="XM_040779094.1"/>
</dbReference>
<dbReference type="AlphaFoldDB" id="A0A017SCQ8"/>
<keyword evidence="4 6" id="KW-0378">Hydrolase</keyword>
<dbReference type="InterPro" id="IPR001563">
    <property type="entry name" value="Peptidase_S10"/>
</dbReference>
<dbReference type="GO" id="GO:0000324">
    <property type="term" value="C:fungal-type vacuole"/>
    <property type="evidence" value="ECO:0007669"/>
    <property type="project" value="TreeGrafter"/>
</dbReference>
<organism evidence="7 8">
    <name type="scientific">Aspergillus ruber (strain CBS 135680)</name>
    <dbReference type="NCBI Taxonomy" id="1388766"/>
    <lineage>
        <taxon>Eukaryota</taxon>
        <taxon>Fungi</taxon>
        <taxon>Dikarya</taxon>
        <taxon>Ascomycota</taxon>
        <taxon>Pezizomycotina</taxon>
        <taxon>Eurotiomycetes</taxon>
        <taxon>Eurotiomycetidae</taxon>
        <taxon>Eurotiales</taxon>
        <taxon>Aspergillaceae</taxon>
        <taxon>Aspergillus</taxon>
        <taxon>Aspergillus subgen. Aspergillus</taxon>
    </lineage>
</organism>
<dbReference type="PRINTS" id="PR00724">
    <property type="entry name" value="CRBOXYPTASEC"/>
</dbReference>
<evidence type="ECO:0000256" key="3">
    <source>
        <dbReference type="ARBA" id="ARBA00022670"/>
    </source>
</evidence>
<accession>A0A017SCQ8</accession>
<dbReference type="GeneID" id="63694218"/>
<dbReference type="PROSITE" id="PS00131">
    <property type="entry name" value="CARBOXYPEPT_SER_SER"/>
    <property type="match status" value="1"/>
</dbReference>
<dbReference type="GO" id="GO:0006508">
    <property type="term" value="P:proteolysis"/>
    <property type="evidence" value="ECO:0007669"/>
    <property type="project" value="UniProtKB-KW"/>
</dbReference>
<evidence type="ECO:0000256" key="1">
    <source>
        <dbReference type="ARBA" id="ARBA00009431"/>
    </source>
</evidence>
<dbReference type="PANTHER" id="PTHR11802">
    <property type="entry name" value="SERINE PROTEASE FAMILY S10 SERINE CARBOXYPEPTIDASE"/>
    <property type="match status" value="1"/>
</dbReference>
<dbReference type="Gene3D" id="1.10.287.410">
    <property type="match status" value="1"/>
</dbReference>
<evidence type="ECO:0000256" key="4">
    <source>
        <dbReference type="ARBA" id="ARBA00022801"/>
    </source>
</evidence>
<dbReference type="MEROPS" id="S10.008"/>
<dbReference type="InterPro" id="IPR018202">
    <property type="entry name" value="Ser_caboxypep_ser_AS"/>
</dbReference>
<evidence type="ECO:0000313" key="7">
    <source>
        <dbReference type="EMBL" id="EYE94000.1"/>
    </source>
</evidence>
<keyword evidence="2 6" id="KW-0121">Carboxypeptidase</keyword>
<dbReference type="InterPro" id="IPR029058">
    <property type="entry name" value="AB_hydrolase_fold"/>
</dbReference>